<dbReference type="Proteomes" id="UP000501346">
    <property type="component" value="Chromosome ScIV"/>
</dbReference>
<organism evidence="2 3">
    <name type="scientific">Saccharomyces pastorianus</name>
    <name type="common">Lager yeast</name>
    <name type="synonym">Saccharomyces cerevisiae x Saccharomyces eubayanus</name>
    <dbReference type="NCBI Taxonomy" id="27292"/>
    <lineage>
        <taxon>Eukaryota</taxon>
        <taxon>Fungi</taxon>
        <taxon>Dikarya</taxon>
        <taxon>Ascomycota</taxon>
        <taxon>Saccharomycotina</taxon>
        <taxon>Saccharomycetes</taxon>
        <taxon>Saccharomycetales</taxon>
        <taxon>Saccharomycetaceae</taxon>
        <taxon>Saccharomyces</taxon>
    </lineage>
</organism>
<dbReference type="InterPro" id="IPR003114">
    <property type="entry name" value="Phox_assoc"/>
</dbReference>
<dbReference type="EMBL" id="CP048985">
    <property type="protein sequence ID" value="QID78701.1"/>
    <property type="molecule type" value="Genomic_DNA"/>
</dbReference>
<evidence type="ECO:0000259" key="1">
    <source>
        <dbReference type="Pfam" id="PF02194"/>
    </source>
</evidence>
<sequence>MPTILYNTNSSLITKYRRPNASNQYKGFLSKKGHTRLNSKSSGDIWEKDCSHTKNSGNDVSFESEFEKDSVEYLRDLCFSIYPNSLHQKIRSIEALPDLQVNTFIALIFQNFVKSWYGIKIPTDDSKFLTELYNLVQDLITYLKSSKINYHALLLDYIPCLLSSHLKALNDSSQNNDLVYEQYCKLTLYDSKRYPMLFTEIIQSKMSTKSLLQRSFLDSFLNELVFGHIFNSIAEPYYLLEGLNKICIRIKLNSAGNTRNEVTHGKPKCDPWLFVSNVKHKILQMTRLLAYSTSTEAANMNTAEIQETAFLQRYIFTFFTDDFFKLSMRKPFLFSICRTLQHWISKSNALNRVMYRTFDNIVQTKITSPVTIGNLFSLLRHSLFPNDNMMGPPRVLPVGDAFLEFREECISNLWDVCMTYKLDHILAIKRSDIADLIICISKNRDCNKLLIYRIIDCVIAQLP</sequence>
<dbReference type="AlphaFoldDB" id="A0A6C1DPE7"/>
<evidence type="ECO:0000313" key="3">
    <source>
        <dbReference type="Proteomes" id="UP000501346"/>
    </source>
</evidence>
<gene>
    <name evidence="2" type="ORF">GRS66_000920</name>
</gene>
<protein>
    <recommendedName>
        <fullName evidence="1">PXA domain-containing protein</fullName>
    </recommendedName>
</protein>
<dbReference type="Pfam" id="PF02194">
    <property type="entry name" value="PXA"/>
    <property type="match status" value="1"/>
</dbReference>
<name>A0A6C1DPE7_SACPS</name>
<evidence type="ECO:0000313" key="2">
    <source>
        <dbReference type="EMBL" id="QID78701.1"/>
    </source>
</evidence>
<dbReference type="OrthoDB" id="5582218at2759"/>
<feature type="domain" description="PXA" evidence="1">
    <location>
        <begin position="98"/>
        <end position="238"/>
    </location>
</feature>
<proteinExistence type="predicted"/>
<accession>A0A6C1DPE7</accession>
<reference evidence="2 3" key="1">
    <citation type="journal article" date="2019" name="BMC Genomics">
        <title>Chromosome level assembly and comparative genome analysis confirm lager-brewing yeasts originated from a single hybridization.</title>
        <authorList>
            <person name="Salazar A.N."/>
            <person name="Gorter de Vries A.R."/>
            <person name="van den Broek M."/>
            <person name="Brouwers N."/>
            <person name="de la Torre Cortes P."/>
            <person name="Kuijpers N.G.A."/>
            <person name="Daran J.G."/>
            <person name="Abeel T."/>
        </authorList>
    </citation>
    <scope>NUCLEOTIDE SEQUENCE [LARGE SCALE GENOMIC DNA]</scope>
    <source>
        <strain evidence="2 3">CBS 1483</strain>
    </source>
</reference>
<keyword evidence="3" id="KW-1185">Reference proteome</keyword>